<dbReference type="OrthoDB" id="9800065at2"/>
<dbReference type="InterPro" id="IPR000086">
    <property type="entry name" value="NUDIX_hydrolase_dom"/>
</dbReference>
<dbReference type="Pfam" id="PF00293">
    <property type="entry name" value="NUDIX"/>
    <property type="match status" value="1"/>
</dbReference>
<dbReference type="AlphaFoldDB" id="A0A2N5CZ52"/>
<keyword evidence="7" id="KW-1185">Reference proteome</keyword>
<dbReference type="InterPro" id="IPR020476">
    <property type="entry name" value="Nudix_hydrolase"/>
</dbReference>
<reference evidence="4 7" key="2">
    <citation type="submission" date="2018-01" db="EMBL/GenBank/DDBJ databases">
        <title>Complete genome sequence of Caulobacter flavus RHGG3.</title>
        <authorList>
            <person name="Yang E."/>
        </authorList>
    </citation>
    <scope>NUCLEOTIDE SEQUENCE [LARGE SCALE GENOMIC DNA]</scope>
    <source>
        <strain evidence="4 7">RHGG3</strain>
    </source>
</reference>
<sequence>MLWRRKVEPYTRPFVYAWFRMTRGLTLGVRGLVTDDEGRVLMIQHTYVPGWYLPGGGVERGEIAETSLVREMQEEAGVRVIGRPTLLSVHSNEPRHPGDHVLFYRVHAWEPCEAAEQGEIHEIGWFHPDGLPSDVTDATRQRIAEALKGAAIDPMW</sequence>
<dbReference type="InterPro" id="IPR015797">
    <property type="entry name" value="NUDIX_hydrolase-like_dom_sf"/>
</dbReference>
<dbReference type="PROSITE" id="PS51462">
    <property type="entry name" value="NUDIX"/>
    <property type="match status" value="1"/>
</dbReference>
<evidence type="ECO:0000313" key="6">
    <source>
        <dbReference type="Proteomes" id="UP000234483"/>
    </source>
</evidence>
<dbReference type="RefSeq" id="WP_101711652.1">
    <property type="nucleotide sequence ID" value="NZ_CP026100.1"/>
</dbReference>
<dbReference type="PANTHER" id="PTHR43046">
    <property type="entry name" value="GDP-MANNOSE MANNOSYL HYDROLASE"/>
    <property type="match status" value="1"/>
</dbReference>
<dbReference type="EMBL" id="CP026100">
    <property type="protein sequence ID" value="AYV45225.1"/>
    <property type="molecule type" value="Genomic_DNA"/>
</dbReference>
<evidence type="ECO:0000256" key="2">
    <source>
        <dbReference type="ARBA" id="ARBA00022801"/>
    </source>
</evidence>
<organism evidence="5 6">
    <name type="scientific">Caulobacter flavus</name>
    <dbReference type="NCBI Taxonomy" id="1679497"/>
    <lineage>
        <taxon>Bacteria</taxon>
        <taxon>Pseudomonadati</taxon>
        <taxon>Pseudomonadota</taxon>
        <taxon>Alphaproteobacteria</taxon>
        <taxon>Caulobacterales</taxon>
        <taxon>Caulobacteraceae</taxon>
        <taxon>Caulobacter</taxon>
    </lineage>
</organism>
<gene>
    <name evidence="4" type="ORF">C1707_02625</name>
    <name evidence="5" type="ORF">CFHF_03545</name>
</gene>
<proteinExistence type="predicted"/>
<accession>A0A2N5CZ52</accession>
<dbReference type="PRINTS" id="PR00502">
    <property type="entry name" value="NUDIXFAMILY"/>
</dbReference>
<feature type="domain" description="Nudix hydrolase" evidence="3">
    <location>
        <begin position="24"/>
        <end position="149"/>
    </location>
</feature>
<name>A0A2N5CZ52_9CAUL</name>
<evidence type="ECO:0000313" key="5">
    <source>
        <dbReference type="EMBL" id="PLR19094.1"/>
    </source>
</evidence>
<dbReference type="Gene3D" id="3.90.79.10">
    <property type="entry name" value="Nucleoside Triphosphate Pyrophosphohydrolase"/>
    <property type="match status" value="1"/>
</dbReference>
<dbReference type="KEGG" id="cfh:C1707_02625"/>
<dbReference type="Proteomes" id="UP000234483">
    <property type="component" value="Unassembled WGS sequence"/>
</dbReference>
<dbReference type="PANTHER" id="PTHR43046:SF14">
    <property type="entry name" value="MUTT_NUDIX FAMILY PROTEIN"/>
    <property type="match status" value="1"/>
</dbReference>
<evidence type="ECO:0000256" key="1">
    <source>
        <dbReference type="ARBA" id="ARBA00001946"/>
    </source>
</evidence>
<evidence type="ECO:0000313" key="7">
    <source>
        <dbReference type="Proteomes" id="UP000281192"/>
    </source>
</evidence>
<evidence type="ECO:0000259" key="3">
    <source>
        <dbReference type="PROSITE" id="PS51462"/>
    </source>
</evidence>
<reference evidence="5 6" key="1">
    <citation type="submission" date="2017-12" db="EMBL/GenBank/DDBJ databases">
        <title>The genome sequence of Caulobacter flavus CGMCC1 15093.</title>
        <authorList>
            <person name="Gao J."/>
            <person name="Mao X."/>
            <person name="Sun J."/>
        </authorList>
    </citation>
    <scope>NUCLEOTIDE SEQUENCE [LARGE SCALE GENOMIC DNA]</scope>
    <source>
        <strain evidence="5 6">CGMCC1 15093</strain>
    </source>
</reference>
<comment type="cofactor">
    <cofactor evidence="1">
        <name>Mg(2+)</name>
        <dbReference type="ChEBI" id="CHEBI:18420"/>
    </cofactor>
</comment>
<dbReference type="CDD" id="cd04680">
    <property type="entry name" value="NUDIX_Hydrolase"/>
    <property type="match status" value="1"/>
</dbReference>
<dbReference type="Proteomes" id="UP000281192">
    <property type="component" value="Chromosome"/>
</dbReference>
<dbReference type="EMBL" id="PJRQ01000008">
    <property type="protein sequence ID" value="PLR19094.1"/>
    <property type="molecule type" value="Genomic_DNA"/>
</dbReference>
<keyword evidence="2" id="KW-0378">Hydrolase</keyword>
<protein>
    <submittedName>
        <fullName evidence="5">DNA mismatch repair protein MutT</fullName>
    </submittedName>
</protein>
<dbReference type="GO" id="GO:0016787">
    <property type="term" value="F:hydrolase activity"/>
    <property type="evidence" value="ECO:0007669"/>
    <property type="project" value="UniProtKB-KW"/>
</dbReference>
<evidence type="ECO:0000313" key="4">
    <source>
        <dbReference type="EMBL" id="AYV45225.1"/>
    </source>
</evidence>
<dbReference type="SUPFAM" id="SSF55811">
    <property type="entry name" value="Nudix"/>
    <property type="match status" value="1"/>
</dbReference>